<accession>A0A0N4VHJ4</accession>
<evidence type="ECO:0000256" key="5">
    <source>
        <dbReference type="SAM" id="MobiDB-lite"/>
    </source>
</evidence>
<dbReference type="PANTHER" id="PTHR12214:SF0">
    <property type="entry name" value="LD29489P"/>
    <property type="match status" value="1"/>
</dbReference>
<feature type="domain" description="T-SNARE coiled-coil homology" evidence="6">
    <location>
        <begin position="1050"/>
        <end position="1112"/>
    </location>
</feature>
<keyword evidence="4" id="KW-0175">Coiled coil</keyword>
<evidence type="ECO:0000256" key="4">
    <source>
        <dbReference type="SAM" id="Coils"/>
    </source>
</evidence>
<dbReference type="EMBL" id="UXUI01010193">
    <property type="protein sequence ID" value="VDD94889.1"/>
    <property type="molecule type" value="Genomic_DNA"/>
</dbReference>
<organism evidence="9">
    <name type="scientific">Enterobius vermicularis</name>
    <name type="common">Human pinworm</name>
    <dbReference type="NCBI Taxonomy" id="51028"/>
    <lineage>
        <taxon>Eukaryota</taxon>
        <taxon>Metazoa</taxon>
        <taxon>Ecdysozoa</taxon>
        <taxon>Nematoda</taxon>
        <taxon>Chromadorea</taxon>
        <taxon>Rhabditida</taxon>
        <taxon>Spirurina</taxon>
        <taxon>Oxyuridomorpha</taxon>
        <taxon>Oxyuroidea</taxon>
        <taxon>Oxyuridae</taxon>
        <taxon>Enterobius</taxon>
    </lineage>
</organism>
<evidence type="ECO:0000313" key="9">
    <source>
        <dbReference type="WBParaSite" id="EVEC_0001029501-mRNA-1"/>
    </source>
</evidence>
<feature type="compositionally biased region" description="Acidic residues" evidence="5">
    <location>
        <begin position="266"/>
        <end position="276"/>
    </location>
</feature>
<dbReference type="GO" id="GO:0016192">
    <property type="term" value="P:vesicle-mediated transport"/>
    <property type="evidence" value="ECO:0007669"/>
    <property type="project" value="InterPro"/>
</dbReference>
<dbReference type="SUPFAM" id="SSF47661">
    <property type="entry name" value="t-snare proteins"/>
    <property type="match status" value="1"/>
</dbReference>
<feature type="compositionally biased region" description="Basic residues" evidence="5">
    <location>
        <begin position="1"/>
        <end position="14"/>
    </location>
</feature>
<dbReference type="GO" id="GO:0000398">
    <property type="term" value="P:mRNA splicing, via spliceosome"/>
    <property type="evidence" value="ECO:0007669"/>
    <property type="project" value="InterPro"/>
</dbReference>
<keyword evidence="3" id="KW-0539">Nucleus</keyword>
<reference evidence="9" key="1">
    <citation type="submission" date="2017-02" db="UniProtKB">
        <authorList>
            <consortium name="WormBaseParasite"/>
        </authorList>
    </citation>
    <scope>IDENTIFICATION</scope>
</reference>
<feature type="compositionally biased region" description="Polar residues" evidence="5">
    <location>
        <begin position="34"/>
        <end position="46"/>
    </location>
</feature>
<dbReference type="WBParaSite" id="EVEC_0001029501-mRNA-1">
    <property type="protein sequence ID" value="EVEC_0001029501-mRNA-1"/>
    <property type="gene ID" value="EVEC_0001029501"/>
</dbReference>
<sequence>MFRKTKSRTNLRQRVRSDDDDDDVLPSGSVGEAGTTSGNGSVNNRGTKMDAEKVIYKEEIEERTVVVKPKPNSLLSFDDVEGLLPAAILLSQDKFCELRPEACFFKFGYEASVKRMEKLSRKAKELSVGEFESVKVKKEVEIAEKGLAVFSACYEVTSTVKQETVGQDHDSSDDPVRQIPDAQAVYEARKKRERMRLMGEDGLVPLDNVQRLKDKSVARSRLVREDDNDISDEDDERGHFYSSKNIIENEEERIRNNRSDFLAAEQGDDENDQSDEEVSRWESEQIRKGVSFHKVERMEYERARMAAAMQAIMGSFPQMTENTEQLPMEMDVDVGDSEALDASRGRVSGQTTVITLEEILSKLRLRIKDRDEVLNARELELESLERNMKENKETITNLEMEEPKLTERFHMYQHIRGYVRDLLECISAKIGEIKTVESQISAIFNGRAQKLRKRRRQDVHDTYDECSAAAAGKQQSIIRNNEVSKRAAEREARRARRRRLREDTLEGISHEEGLSTDEEETKSELVARQQALAEIREASAVIFIDAVDDYCQVGKIVSRFVDWLAVDESSFADAYIQLFIPKLLSPFIRLEMLCWDPLEDVDYPLYRMKWYEELLMCASNNADVDVEHPLLVSLIPLCIEKVVLDKLTEIVEERWDPLSEKQCKRLGFLLESLVEECPSMVSSSQPVQRLLRAMRKRIQESIDEDLFVPIYSKQAVENISTGCKAFLDRQFWTAVKLVRCLRYFSELLSPECLEALILEGVANRSWSLALQCCISNDTSMVRKCRAILKLIPQESWVKYGSTSLRSLSTTLIRVAEDLRSKHRINSFQSYGFLCVCVRVLPLKVQILSRPYLSGLFVFGGHFGFDFGDFSSRLRQPRSRQIFAYLNYTSYAEGLTVKQSQGFIVIMINWEQAEIIISRFEQMTKTNLRELNQLHQCLAGSKRANDWEGVMSNRRNVTRKIDQLQDWLKQILELRRKLKSSDLDRFDTKVEPLRIKITAAIRALNELCSSEVVGEEKNIYSEMYEAQASPSNSETGFSQRQLESEALKIRVEQAREDAEETKRLATNIEDLNEIIVQLGQLVHTQHEMVDSIEEHVERTKHHVEEGHKQLKKAQASRHAKAPLFAAAVGGVAIGGPVGIAAGSAIAGICAAVGGAIAGSELP</sequence>
<dbReference type="InterPro" id="IPR022783">
    <property type="entry name" value="GCFC_dom"/>
</dbReference>
<dbReference type="Pfam" id="PF07842">
    <property type="entry name" value="GCFC"/>
    <property type="match status" value="1"/>
</dbReference>
<feature type="coiled-coil region" evidence="4">
    <location>
        <begin position="1043"/>
        <end position="1070"/>
    </location>
</feature>
<dbReference type="InterPro" id="IPR010989">
    <property type="entry name" value="SNARE"/>
</dbReference>
<dbReference type="AlphaFoldDB" id="A0A0N4VHJ4"/>
<dbReference type="PANTHER" id="PTHR12214">
    <property type="entry name" value="GC-RICH SEQUENCE DNA-BINDING FACTOR"/>
    <property type="match status" value="1"/>
</dbReference>
<dbReference type="Pfam" id="PF05739">
    <property type="entry name" value="SNARE"/>
    <property type="match status" value="1"/>
</dbReference>
<protein>
    <submittedName>
        <fullName evidence="9">t-SNARE coiled-coil homology domain-containing protein</fullName>
    </submittedName>
</protein>
<dbReference type="STRING" id="51028.A0A0N4VHJ4"/>
<dbReference type="Proteomes" id="UP000274131">
    <property type="component" value="Unassembled WGS sequence"/>
</dbReference>
<dbReference type="SMART" id="SM00397">
    <property type="entry name" value="t_SNARE"/>
    <property type="match status" value="1"/>
</dbReference>
<evidence type="ECO:0000259" key="6">
    <source>
        <dbReference type="PROSITE" id="PS50192"/>
    </source>
</evidence>
<dbReference type="InterPro" id="IPR000727">
    <property type="entry name" value="T_SNARE_dom"/>
</dbReference>
<keyword evidence="8" id="KW-1185">Reference proteome</keyword>
<dbReference type="GO" id="GO:0005634">
    <property type="term" value="C:nucleus"/>
    <property type="evidence" value="ECO:0007669"/>
    <property type="project" value="UniProtKB-SubCell"/>
</dbReference>
<dbReference type="InterPro" id="IPR012890">
    <property type="entry name" value="GCFC2-like"/>
</dbReference>
<evidence type="ECO:0000313" key="8">
    <source>
        <dbReference type="Proteomes" id="UP000274131"/>
    </source>
</evidence>
<feature type="region of interest" description="Disordered" evidence="5">
    <location>
        <begin position="1"/>
        <end position="46"/>
    </location>
</feature>
<comment type="subcellular location">
    <subcellularLocation>
        <location evidence="1">Nucleus</location>
    </subcellularLocation>
</comment>
<feature type="region of interest" description="Disordered" evidence="5">
    <location>
        <begin position="264"/>
        <end position="283"/>
    </location>
</feature>
<evidence type="ECO:0000313" key="7">
    <source>
        <dbReference type="EMBL" id="VDD94889.1"/>
    </source>
</evidence>
<reference evidence="7 8" key="2">
    <citation type="submission" date="2018-10" db="EMBL/GenBank/DDBJ databases">
        <authorList>
            <consortium name="Pathogen Informatics"/>
        </authorList>
    </citation>
    <scope>NUCLEOTIDE SEQUENCE [LARGE SCALE GENOMIC DNA]</scope>
</reference>
<dbReference type="InterPro" id="IPR059001">
    <property type="entry name" value="STX17_N"/>
</dbReference>
<dbReference type="Pfam" id="PF26585">
    <property type="entry name" value="STX17_N"/>
    <property type="match status" value="1"/>
</dbReference>
<dbReference type="OrthoDB" id="429427at2759"/>
<evidence type="ECO:0000256" key="1">
    <source>
        <dbReference type="ARBA" id="ARBA00004123"/>
    </source>
</evidence>
<dbReference type="Gene3D" id="1.20.5.110">
    <property type="match status" value="1"/>
</dbReference>
<dbReference type="PROSITE" id="PS50192">
    <property type="entry name" value="T_SNARE"/>
    <property type="match status" value="1"/>
</dbReference>
<evidence type="ECO:0000256" key="3">
    <source>
        <dbReference type="ARBA" id="ARBA00023242"/>
    </source>
</evidence>
<proteinExistence type="inferred from homology"/>
<feature type="coiled-coil region" evidence="4">
    <location>
        <begin position="367"/>
        <end position="401"/>
    </location>
</feature>
<evidence type="ECO:0000256" key="2">
    <source>
        <dbReference type="ARBA" id="ARBA00010801"/>
    </source>
</evidence>
<comment type="similarity">
    <text evidence="2">Belongs to the GCF family.</text>
</comment>
<dbReference type="GO" id="GO:0003677">
    <property type="term" value="F:DNA binding"/>
    <property type="evidence" value="ECO:0007669"/>
    <property type="project" value="InterPro"/>
</dbReference>
<gene>
    <name evidence="7" type="ORF">EVEC_LOCUS9640</name>
</gene>
<dbReference type="GO" id="GO:0016020">
    <property type="term" value="C:membrane"/>
    <property type="evidence" value="ECO:0007669"/>
    <property type="project" value="InterPro"/>
</dbReference>
<name>A0A0N4VHJ4_ENTVE</name>